<organism evidence="3 4">
    <name type="scientific">Oesophagostomum dentatum</name>
    <name type="common">Nodular worm</name>
    <dbReference type="NCBI Taxonomy" id="61180"/>
    <lineage>
        <taxon>Eukaryota</taxon>
        <taxon>Metazoa</taxon>
        <taxon>Ecdysozoa</taxon>
        <taxon>Nematoda</taxon>
        <taxon>Chromadorea</taxon>
        <taxon>Rhabditida</taxon>
        <taxon>Rhabditina</taxon>
        <taxon>Rhabditomorpha</taxon>
        <taxon>Strongyloidea</taxon>
        <taxon>Strongylidae</taxon>
        <taxon>Oesophagostomum</taxon>
    </lineage>
</organism>
<dbReference type="InterPro" id="IPR057721">
    <property type="entry name" value="BCD1_alpha/beta"/>
</dbReference>
<dbReference type="EMBL" id="KN549484">
    <property type="protein sequence ID" value="KHJ97263.1"/>
    <property type="molecule type" value="Genomic_DNA"/>
</dbReference>
<feature type="region of interest" description="Disordered" evidence="1">
    <location>
        <begin position="146"/>
        <end position="186"/>
    </location>
</feature>
<accession>A0A0B1TI93</accession>
<evidence type="ECO:0000313" key="3">
    <source>
        <dbReference type="EMBL" id="KHJ97263.1"/>
    </source>
</evidence>
<feature type="compositionally biased region" description="Low complexity" evidence="1">
    <location>
        <begin position="1563"/>
        <end position="1585"/>
    </location>
</feature>
<feature type="compositionally biased region" description="Low complexity" evidence="1">
    <location>
        <begin position="154"/>
        <end position="186"/>
    </location>
</feature>
<dbReference type="Proteomes" id="UP000053660">
    <property type="component" value="Unassembled WGS sequence"/>
</dbReference>
<sequence length="1634" mass="185629">MLQIPSTSDPTSTANVVMRPVTAKQGSGTKFTPEQMAKRDLEKLLKYPWNVQKELLFKLPLNRALNIYYHTRGTKHNNIRALLPTRFHSIGIDKIPPGWQLDQQLPMLSGFNHLRGVIPIKGFEIDEAADDANFEQVAKILGVRAEKAMPKRTQPSSSSASDSSQSKIPSSSAKQTTAQAKATNAAKPDEIRLLPSEMAHLDYVLLKDVSLSVLKSTIYRLPLDRVADMNVAKLPPNWTLKDDIPARGTQRFGKVPEVFVIKKIANEDQLKSFTWPGLPKPAEAKEGTSTEKVAAPPAKLVPRSVVKPAEKKQKEKVQPSSAKPLDLPKTLTEGDLPKFFPGVEMLLKKARSDGVHMFISADTEGAQAQSCKCQYDASTDCISWTVMIKLEVCENGKLQEEVFHVDNVYGGDSLQSILRNFVFDIVDRRHSLADKFKQTLKDDEMKFIEMSMLLPVIKEKQMMQLKRIAVDHTLSLNETIKAKELVDCPRFIARNKQGFKHPAPPEEVIEVDCPLFVFGGNLQTTTAPAPVPSTFKDVVKNTAMLDSAIEEVAFMLTTNQVASNDRDTLKTLSWDDQKLLISLMPWDRLVALIELLRTLPDENDTKNLLVLCNLRLEKLGIGPLPDDWSTSAKVPVLPGHSSTSFPTFTMFSMAERETEFLHGVSENITLNEMTRQAVLQFSKRDNIQSRFGSTILDEATRFIEVLYVVPRIPSSKFDVERYQHVKLSSSIMENLKEKLVIDHPQFVIVLKDQLNRLSSKIITNAEEKALFDFEESQRTLAKPPVPRLQYLNLIDMVYMNLTEKRDRLRAPEAPSSETQPRKKKSTVPSTPIEPHLQSPAPFEVPPPANRYYGPRKVLPHREMTFNELKNAEQETELCKFQDMVSLACHRSRDVVVKPIHSMRSVTFLSHVAQHWGYKLKEEISVDPSGTTKVLVHFEGLPRYWKKNKEISIPNGIITTTVPRCPTTGAENWYETVTALPEDPLVQITARDCETRGDNVGAWWINPVNSRLIEEISRRLKSKLVRTHLIQWESNSQFTNWFHFVNVKFEDIAPFFVQGLGKHVSARRASDIAESYVISSFCRMGIIPLELYNLIRKFGEEWIDPVLYACRERFAFLQRVIRNPVFFSLNTLAKADLYKTASHCGPLSKFSLAYEFARRMRDTALQYWSEHQILCIPKSISLPSTHFPVQYFIFVSVEGFERWGDFNPPPSEVKCFGNDELLPVLPKLPPWEKTMEKERGNIRCPPPGRECRDLRDDGLCDDEAANMRQFVESMARSVSRKLLIHEEQGSSLFYFEIKFSHESGDLLYGKAVDANEQVAYKTALSILYQKLLKSAFVLPSLLEFVARRFQTTGAFSEEVAYKTALSILYQKLLKSAFVLPSLLEFVARRFQTTGAFSEECAMARLPYVESVIKPMLQRFEIFIRRYRALITGCEKFTRKRHNEQLLSIVRRLNQDTWRTHPIFLPLHLFIDYEDPENCRTNLQNFVQILEPSTVWISDIKINPASSKNDVYARYEYALTMSDLRNENVTVTLDDDVENPISTQKQPPAKLIEPKDIKVEPAEVASTKNAATAKPTSSSSTNGDNTTPVPTEVLPKKLTLIDEQPTIILPWEREQNMGGADEGNDAEEEEGDEYLD</sequence>
<evidence type="ECO:0000259" key="2">
    <source>
        <dbReference type="Pfam" id="PF25790"/>
    </source>
</evidence>
<feature type="compositionally biased region" description="Basic and acidic residues" evidence="1">
    <location>
        <begin position="1550"/>
        <end position="1559"/>
    </location>
</feature>
<feature type="compositionally biased region" description="Acidic residues" evidence="1">
    <location>
        <begin position="1620"/>
        <end position="1634"/>
    </location>
</feature>
<feature type="region of interest" description="Disordered" evidence="1">
    <location>
        <begin position="808"/>
        <end position="848"/>
    </location>
</feature>
<proteinExistence type="predicted"/>
<feature type="region of interest" description="Disordered" evidence="1">
    <location>
        <begin position="276"/>
        <end position="328"/>
    </location>
</feature>
<gene>
    <name evidence="3" type="ORF">OESDEN_02766</name>
</gene>
<name>A0A0B1TI93_OESDE</name>
<dbReference type="Pfam" id="PF25790">
    <property type="entry name" value="BCD1"/>
    <property type="match status" value="1"/>
</dbReference>
<protein>
    <recommendedName>
        <fullName evidence="2">BCD1 alpha/beta domain-containing protein</fullName>
    </recommendedName>
</protein>
<feature type="region of interest" description="Disordered" evidence="1">
    <location>
        <begin position="1533"/>
        <end position="1634"/>
    </location>
</feature>
<keyword evidence="4" id="KW-1185">Reference proteome</keyword>
<reference evidence="3 4" key="1">
    <citation type="submission" date="2014-03" db="EMBL/GenBank/DDBJ databases">
        <title>Draft genome of the hookworm Oesophagostomum dentatum.</title>
        <authorList>
            <person name="Mitreva M."/>
        </authorList>
    </citation>
    <scope>NUCLEOTIDE SEQUENCE [LARGE SCALE GENOMIC DNA]</scope>
    <source>
        <strain evidence="3 4">OD-Hann</strain>
    </source>
</reference>
<feature type="domain" description="BCD1 alpha/beta" evidence="2">
    <location>
        <begin position="657"/>
        <end position="755"/>
    </location>
</feature>
<feature type="compositionally biased region" description="Basic and acidic residues" evidence="1">
    <location>
        <begin position="308"/>
        <end position="317"/>
    </location>
</feature>
<dbReference type="OrthoDB" id="272357at2759"/>
<evidence type="ECO:0000256" key="1">
    <source>
        <dbReference type="SAM" id="MobiDB-lite"/>
    </source>
</evidence>
<evidence type="ECO:0000313" key="4">
    <source>
        <dbReference type="Proteomes" id="UP000053660"/>
    </source>
</evidence>